<protein>
    <submittedName>
        <fullName evidence="1">Uncharacterized protein</fullName>
    </submittedName>
</protein>
<accession>A0A3N7GFM2</accession>
<dbReference type="Proteomes" id="UP000006729">
    <property type="component" value="Chromosome 6"/>
</dbReference>
<gene>
    <name evidence="1" type="ORF">POPTR_006G192950</name>
</gene>
<name>A0A3N7GFM2_POPTR</name>
<evidence type="ECO:0000313" key="1">
    <source>
        <dbReference type="EMBL" id="RQO91958.1"/>
    </source>
</evidence>
<sequence>MSRIQTVRICQKGRHLLSATSSGILQNTRPSSSSLFFTPLIFFHQDHIYCDKRRS</sequence>
<reference evidence="1 2" key="1">
    <citation type="journal article" date="2006" name="Science">
        <title>The genome of black cottonwood, Populus trichocarpa (Torr. &amp; Gray).</title>
        <authorList>
            <person name="Tuskan G.A."/>
            <person name="Difazio S."/>
            <person name="Jansson S."/>
            <person name="Bohlmann J."/>
            <person name="Grigoriev I."/>
            <person name="Hellsten U."/>
            <person name="Putnam N."/>
            <person name="Ralph S."/>
            <person name="Rombauts S."/>
            <person name="Salamov A."/>
            <person name="Schein J."/>
            <person name="Sterck L."/>
            <person name="Aerts A."/>
            <person name="Bhalerao R.R."/>
            <person name="Bhalerao R.P."/>
            <person name="Blaudez D."/>
            <person name="Boerjan W."/>
            <person name="Brun A."/>
            <person name="Brunner A."/>
            <person name="Busov V."/>
            <person name="Campbell M."/>
            <person name="Carlson J."/>
            <person name="Chalot M."/>
            <person name="Chapman J."/>
            <person name="Chen G.L."/>
            <person name="Cooper D."/>
            <person name="Coutinho P.M."/>
            <person name="Couturier J."/>
            <person name="Covert S."/>
            <person name="Cronk Q."/>
            <person name="Cunningham R."/>
            <person name="Davis J."/>
            <person name="Degroeve S."/>
            <person name="Dejardin A."/>
            <person name="Depamphilis C."/>
            <person name="Detter J."/>
            <person name="Dirks B."/>
            <person name="Dubchak I."/>
            <person name="Duplessis S."/>
            <person name="Ehlting J."/>
            <person name="Ellis B."/>
            <person name="Gendler K."/>
            <person name="Goodstein D."/>
            <person name="Gribskov M."/>
            <person name="Grimwood J."/>
            <person name="Groover A."/>
            <person name="Gunter L."/>
            <person name="Hamberger B."/>
            <person name="Heinze B."/>
            <person name="Helariutta Y."/>
            <person name="Henrissat B."/>
            <person name="Holligan D."/>
            <person name="Holt R."/>
            <person name="Huang W."/>
            <person name="Islam-Faridi N."/>
            <person name="Jones S."/>
            <person name="Jones-Rhoades M."/>
            <person name="Jorgensen R."/>
            <person name="Joshi C."/>
            <person name="Kangasjarvi J."/>
            <person name="Karlsson J."/>
            <person name="Kelleher C."/>
            <person name="Kirkpatrick R."/>
            <person name="Kirst M."/>
            <person name="Kohler A."/>
            <person name="Kalluri U."/>
            <person name="Larimer F."/>
            <person name="Leebens-Mack J."/>
            <person name="Leple J.C."/>
            <person name="Locascio P."/>
            <person name="Lou Y."/>
            <person name="Lucas S."/>
            <person name="Martin F."/>
            <person name="Montanini B."/>
            <person name="Napoli C."/>
            <person name="Nelson D.R."/>
            <person name="Nelson C."/>
            <person name="Nieminen K."/>
            <person name="Nilsson O."/>
            <person name="Pereda V."/>
            <person name="Peter G."/>
            <person name="Philippe R."/>
            <person name="Pilate G."/>
            <person name="Poliakov A."/>
            <person name="Razumovskaya J."/>
            <person name="Richardson P."/>
            <person name="Rinaldi C."/>
            <person name="Ritland K."/>
            <person name="Rouze P."/>
            <person name="Ryaboy D."/>
            <person name="Schmutz J."/>
            <person name="Schrader J."/>
            <person name="Segerman B."/>
            <person name="Shin H."/>
            <person name="Siddiqui A."/>
            <person name="Sterky F."/>
            <person name="Terry A."/>
            <person name="Tsai C.J."/>
            <person name="Uberbacher E."/>
            <person name="Unneberg P."/>
            <person name="Vahala J."/>
            <person name="Wall K."/>
            <person name="Wessler S."/>
            <person name="Yang G."/>
            <person name="Yin T."/>
            <person name="Douglas C."/>
            <person name="Marra M."/>
            <person name="Sandberg G."/>
            <person name="Van de Peer Y."/>
            <person name="Rokhsar D."/>
        </authorList>
    </citation>
    <scope>NUCLEOTIDE SEQUENCE [LARGE SCALE GENOMIC DNA]</scope>
    <source>
        <strain evidence="2">cv. Nisqually</strain>
    </source>
</reference>
<dbReference type="EMBL" id="CM009295">
    <property type="protein sequence ID" value="RQO91958.1"/>
    <property type="molecule type" value="Genomic_DNA"/>
</dbReference>
<evidence type="ECO:0000313" key="2">
    <source>
        <dbReference type="Proteomes" id="UP000006729"/>
    </source>
</evidence>
<proteinExistence type="predicted"/>
<dbReference type="InParanoid" id="A0A3N7GFM2"/>
<keyword evidence="2" id="KW-1185">Reference proteome</keyword>
<organism evidence="1 2">
    <name type="scientific">Populus trichocarpa</name>
    <name type="common">Western balsam poplar</name>
    <name type="synonym">Populus balsamifera subsp. trichocarpa</name>
    <dbReference type="NCBI Taxonomy" id="3694"/>
    <lineage>
        <taxon>Eukaryota</taxon>
        <taxon>Viridiplantae</taxon>
        <taxon>Streptophyta</taxon>
        <taxon>Embryophyta</taxon>
        <taxon>Tracheophyta</taxon>
        <taxon>Spermatophyta</taxon>
        <taxon>Magnoliopsida</taxon>
        <taxon>eudicotyledons</taxon>
        <taxon>Gunneridae</taxon>
        <taxon>Pentapetalae</taxon>
        <taxon>rosids</taxon>
        <taxon>fabids</taxon>
        <taxon>Malpighiales</taxon>
        <taxon>Salicaceae</taxon>
        <taxon>Saliceae</taxon>
        <taxon>Populus</taxon>
    </lineage>
</organism>
<dbReference type="AlphaFoldDB" id="A0A3N7GFM2"/>